<proteinExistence type="predicted"/>
<evidence type="ECO:0000313" key="2">
    <source>
        <dbReference type="EMBL" id="RHL00211.1"/>
    </source>
</evidence>
<dbReference type="Proteomes" id="UP000284417">
    <property type="component" value="Unassembled WGS sequence"/>
</dbReference>
<protein>
    <submittedName>
        <fullName evidence="2">Uncharacterized protein</fullName>
    </submittedName>
</protein>
<reference evidence="2 3" key="1">
    <citation type="submission" date="2018-08" db="EMBL/GenBank/DDBJ databases">
        <title>A genome reference for cultivated species of the human gut microbiota.</title>
        <authorList>
            <person name="Zou Y."/>
            <person name="Xue W."/>
            <person name="Luo G."/>
        </authorList>
    </citation>
    <scope>NUCLEOTIDE SEQUENCE [LARGE SCALE GENOMIC DNA]</scope>
    <source>
        <strain evidence="2 3">AF39-6AC</strain>
    </source>
</reference>
<name>A0A415HZ20_9BACE</name>
<dbReference type="AlphaFoldDB" id="A0A415HZ20"/>
<feature type="compositionally biased region" description="Basic residues" evidence="1">
    <location>
        <begin position="43"/>
        <end position="57"/>
    </location>
</feature>
<evidence type="ECO:0000313" key="3">
    <source>
        <dbReference type="Proteomes" id="UP000284417"/>
    </source>
</evidence>
<organism evidence="2 3">
    <name type="scientific">Bacteroides xylanisolvens</name>
    <dbReference type="NCBI Taxonomy" id="371601"/>
    <lineage>
        <taxon>Bacteria</taxon>
        <taxon>Pseudomonadati</taxon>
        <taxon>Bacteroidota</taxon>
        <taxon>Bacteroidia</taxon>
        <taxon>Bacteroidales</taxon>
        <taxon>Bacteroidaceae</taxon>
        <taxon>Bacteroides</taxon>
    </lineage>
</organism>
<sequence>MLFALFGGASRPASWSGRRSRPPGISNVPKGVNSQPGTPPGATRRKHKHLQQVRKPHGSGLAEVTKGRWSGWRLAAIVVAFPLRMAFFSPGGGKIKQSILNITTHYAPDLPEWQGVRA</sequence>
<gene>
    <name evidence="2" type="ORF">DW042_05105</name>
</gene>
<feature type="region of interest" description="Disordered" evidence="1">
    <location>
        <begin position="1"/>
        <end position="62"/>
    </location>
</feature>
<evidence type="ECO:0000256" key="1">
    <source>
        <dbReference type="SAM" id="MobiDB-lite"/>
    </source>
</evidence>
<comment type="caution">
    <text evidence="2">The sequence shown here is derived from an EMBL/GenBank/DDBJ whole genome shotgun (WGS) entry which is preliminary data.</text>
</comment>
<dbReference type="EMBL" id="QROC01000005">
    <property type="protein sequence ID" value="RHL00211.1"/>
    <property type="molecule type" value="Genomic_DNA"/>
</dbReference>
<accession>A0A415HZ20</accession>